<evidence type="ECO:0000313" key="2">
    <source>
        <dbReference type="EMBL" id="KAG5446852.1"/>
    </source>
</evidence>
<protein>
    <submittedName>
        <fullName evidence="2">Uncharacterized protein</fullName>
    </submittedName>
</protein>
<comment type="caution">
    <text evidence="2">The sequence shown here is derived from an EMBL/GenBank/DDBJ whole genome shotgun (WGS) entry which is preliminary data.</text>
</comment>
<proteinExistence type="predicted"/>
<sequence length="74" mass="8287">MMGDLEATRTNQPPLVGQPGSQAKHALQLPRRSLEFLSRLSPMKLLVGICPELEHRLQLGKKNNIDVFDTAFCE</sequence>
<accession>A0A8T1MD86</accession>
<gene>
    <name evidence="2" type="ORF">CSKR_111878</name>
</gene>
<evidence type="ECO:0000256" key="1">
    <source>
        <dbReference type="SAM" id="MobiDB-lite"/>
    </source>
</evidence>
<reference evidence="2 3" key="1">
    <citation type="journal article" date="2018" name="Biotechnol. Adv.">
        <title>Improved genomic resources and new bioinformatic workflow for the carcinogenic parasite Clonorchis sinensis: Biotechnological implications.</title>
        <authorList>
            <person name="Wang D."/>
            <person name="Korhonen P.K."/>
            <person name="Gasser R.B."/>
            <person name="Young N.D."/>
        </authorList>
    </citation>
    <scope>NUCLEOTIDE SEQUENCE [LARGE SCALE GENOMIC DNA]</scope>
    <source>
        <strain evidence="2">Cs-k2</strain>
    </source>
</reference>
<evidence type="ECO:0000313" key="3">
    <source>
        <dbReference type="Proteomes" id="UP000286415"/>
    </source>
</evidence>
<feature type="region of interest" description="Disordered" evidence="1">
    <location>
        <begin position="1"/>
        <end position="24"/>
    </location>
</feature>
<reference evidence="2 3" key="2">
    <citation type="journal article" date="2021" name="Genomics">
        <title>High-quality reference genome for Clonorchis sinensis.</title>
        <authorList>
            <person name="Young N.D."/>
            <person name="Stroehlein A.J."/>
            <person name="Kinkar L."/>
            <person name="Wang T."/>
            <person name="Sohn W.M."/>
            <person name="Chang B.C.H."/>
            <person name="Kaur P."/>
            <person name="Weisz D."/>
            <person name="Dudchenko O."/>
            <person name="Aiden E.L."/>
            <person name="Korhonen P.K."/>
            <person name="Gasser R.B."/>
        </authorList>
    </citation>
    <scope>NUCLEOTIDE SEQUENCE [LARGE SCALE GENOMIC DNA]</scope>
    <source>
        <strain evidence="2">Cs-k2</strain>
    </source>
</reference>
<keyword evidence="3" id="KW-1185">Reference proteome</keyword>
<dbReference type="AlphaFoldDB" id="A0A8T1MD86"/>
<name>A0A8T1MD86_CLOSI</name>
<dbReference type="Proteomes" id="UP000286415">
    <property type="component" value="Unassembled WGS sequence"/>
</dbReference>
<dbReference type="EMBL" id="NIRI02000042">
    <property type="protein sequence ID" value="KAG5446852.1"/>
    <property type="molecule type" value="Genomic_DNA"/>
</dbReference>
<organism evidence="2 3">
    <name type="scientific">Clonorchis sinensis</name>
    <name type="common">Chinese liver fluke</name>
    <dbReference type="NCBI Taxonomy" id="79923"/>
    <lineage>
        <taxon>Eukaryota</taxon>
        <taxon>Metazoa</taxon>
        <taxon>Spiralia</taxon>
        <taxon>Lophotrochozoa</taxon>
        <taxon>Platyhelminthes</taxon>
        <taxon>Trematoda</taxon>
        <taxon>Digenea</taxon>
        <taxon>Opisthorchiida</taxon>
        <taxon>Opisthorchiata</taxon>
        <taxon>Opisthorchiidae</taxon>
        <taxon>Clonorchis</taxon>
    </lineage>
</organism>